<dbReference type="PANTHER" id="PTHR35564">
    <property type="match status" value="1"/>
</dbReference>
<gene>
    <name evidence="1" type="primary">tssG</name>
    <name evidence="1" type="ORF">GJV78_10620</name>
</gene>
<evidence type="ECO:0000313" key="1">
    <source>
        <dbReference type="EMBL" id="MTH46695.1"/>
    </source>
</evidence>
<sequence length="346" mass="38914">MTTPTTGQTGLPPGLDVWYDVNAPWEAGFISIMRAIAAQTPALPPPGKAVRPSQERFRLGQVASTTFSPREIAAISRQDDKIKLRLFGLGIWGPQGAMPLHYSEWAYSRDKHHDHTLIDFVDIFHHRALSLFYRAWFLSQDTASLDRKDDERFSFYIGSLVGLDPAELEPVPLPMHTRLASSAHLIREARNPDGLLGALRYYFDVQVQMTEFELQWIVLEGQDQTALGDDRYAALLGDGAILGSTVLDRQHRFKLLIGPLTLDQYLLFSPWGSDMPVLRELVRSFIGFEYAWEVQLMLAADQVPRATLDGGHRLGYASWLEREAFDAPVFGMSFEPEMYQSGISAG</sequence>
<dbReference type="Proteomes" id="UP000477739">
    <property type="component" value="Unassembled WGS sequence"/>
</dbReference>
<organism evidence="1 2">
    <name type="scientific">Intestinirhabdus alba</name>
    <dbReference type="NCBI Taxonomy" id="2899544"/>
    <lineage>
        <taxon>Bacteria</taxon>
        <taxon>Pseudomonadati</taxon>
        <taxon>Pseudomonadota</taxon>
        <taxon>Gammaproteobacteria</taxon>
        <taxon>Enterobacterales</taxon>
        <taxon>Enterobacteriaceae</taxon>
        <taxon>Intestinirhabdus</taxon>
    </lineage>
</organism>
<comment type="caution">
    <text evidence="1">The sequence shown here is derived from an EMBL/GenBank/DDBJ whole genome shotgun (WGS) entry which is preliminary data.</text>
</comment>
<protein>
    <submittedName>
        <fullName evidence="1">Type VI secretion system baseplate subunit TssG</fullName>
    </submittedName>
</protein>
<dbReference type="NCBIfam" id="TIGR03347">
    <property type="entry name" value="VI_chp_1"/>
    <property type="match status" value="1"/>
</dbReference>
<name>A0A6L6IKN4_9ENTR</name>
<dbReference type="EMBL" id="WMJZ01000012">
    <property type="protein sequence ID" value="MTH46695.1"/>
    <property type="molecule type" value="Genomic_DNA"/>
</dbReference>
<accession>A0A6L6IKN4</accession>
<evidence type="ECO:0000313" key="2">
    <source>
        <dbReference type="Proteomes" id="UP000477739"/>
    </source>
</evidence>
<proteinExistence type="predicted"/>
<dbReference type="OrthoDB" id="1523296at2"/>
<dbReference type="Pfam" id="PF06996">
    <property type="entry name" value="T6SS_TssG"/>
    <property type="match status" value="1"/>
</dbReference>
<reference evidence="1 2" key="1">
    <citation type="submission" date="2019-11" db="EMBL/GenBank/DDBJ databases">
        <title>Escherichia alba sp. nov. isolated from the gut of plastic-eating superworms Zophobas atratus.</title>
        <authorList>
            <person name="Yang Y."/>
        </authorList>
    </citation>
    <scope>NUCLEOTIDE SEQUENCE [LARGE SCALE GENOMIC DNA]</scope>
    <source>
        <strain evidence="2">BIT-B35</strain>
    </source>
</reference>
<dbReference type="InterPro" id="IPR010732">
    <property type="entry name" value="T6SS_TssG-like"/>
</dbReference>
<dbReference type="PANTHER" id="PTHR35564:SF4">
    <property type="entry name" value="CYTOPLASMIC PROTEIN"/>
    <property type="match status" value="1"/>
</dbReference>
<dbReference type="RefSeq" id="WP_155108313.1">
    <property type="nucleotide sequence ID" value="NZ_WMJZ01000012.1"/>
</dbReference>
<keyword evidence="2" id="KW-1185">Reference proteome</keyword>
<dbReference type="AlphaFoldDB" id="A0A6L6IKN4"/>